<evidence type="ECO:0000256" key="1">
    <source>
        <dbReference type="SAM" id="MobiDB-lite"/>
    </source>
</evidence>
<feature type="compositionally biased region" description="Polar residues" evidence="1">
    <location>
        <begin position="81"/>
        <end position="91"/>
    </location>
</feature>
<accession>A0A1B6BXG8</accession>
<feature type="compositionally biased region" description="Polar residues" evidence="1">
    <location>
        <begin position="1"/>
        <end position="14"/>
    </location>
</feature>
<feature type="non-terminal residue" evidence="2">
    <location>
        <position position="105"/>
    </location>
</feature>
<proteinExistence type="predicted"/>
<gene>
    <name evidence="2" type="ORF">g.397</name>
</gene>
<feature type="compositionally biased region" description="Polar residues" evidence="1">
    <location>
        <begin position="28"/>
        <end position="38"/>
    </location>
</feature>
<dbReference type="AlphaFoldDB" id="A0A1B6BXG8"/>
<dbReference type="EMBL" id="GEDC01031332">
    <property type="protein sequence ID" value="JAS05966.1"/>
    <property type="molecule type" value="Transcribed_RNA"/>
</dbReference>
<reference evidence="2" key="1">
    <citation type="submission" date="2015-12" db="EMBL/GenBank/DDBJ databases">
        <title>De novo transcriptome assembly of four potential Pierce s Disease insect vectors from Arizona vineyards.</title>
        <authorList>
            <person name="Tassone E.E."/>
        </authorList>
    </citation>
    <scope>NUCLEOTIDE SEQUENCE</scope>
</reference>
<feature type="non-terminal residue" evidence="2">
    <location>
        <position position="1"/>
    </location>
</feature>
<name>A0A1B6BXG8_9HEMI</name>
<organism evidence="2">
    <name type="scientific">Clastoptera arizonana</name>
    <name type="common">Arizona spittle bug</name>
    <dbReference type="NCBI Taxonomy" id="38151"/>
    <lineage>
        <taxon>Eukaryota</taxon>
        <taxon>Metazoa</taxon>
        <taxon>Ecdysozoa</taxon>
        <taxon>Arthropoda</taxon>
        <taxon>Hexapoda</taxon>
        <taxon>Insecta</taxon>
        <taxon>Pterygota</taxon>
        <taxon>Neoptera</taxon>
        <taxon>Paraneoptera</taxon>
        <taxon>Hemiptera</taxon>
        <taxon>Auchenorrhyncha</taxon>
        <taxon>Cercopoidea</taxon>
        <taxon>Clastopteridae</taxon>
        <taxon>Clastoptera</taxon>
    </lineage>
</organism>
<protein>
    <submittedName>
        <fullName evidence="2">Uncharacterized protein</fullName>
    </submittedName>
</protein>
<feature type="region of interest" description="Disordered" evidence="1">
    <location>
        <begin position="1"/>
        <end position="105"/>
    </location>
</feature>
<evidence type="ECO:0000313" key="2">
    <source>
        <dbReference type="EMBL" id="JAS05966.1"/>
    </source>
</evidence>
<sequence>KDKINTDSFPSFPTSGGGFDSITGMIEGSNTQSANGGSENKEKRSPNDFINSIKDKINTDSFPSFPTSGGGFDSITGMIEGSNTQSANGGSENKEKRSPNDFINS</sequence>